<feature type="region of interest" description="Disordered" evidence="11">
    <location>
        <begin position="147"/>
        <end position="178"/>
    </location>
</feature>
<dbReference type="GO" id="GO:0070531">
    <property type="term" value="C:BRCA1-A complex"/>
    <property type="evidence" value="ECO:0007669"/>
    <property type="project" value="TreeGrafter"/>
</dbReference>
<keyword evidence="2" id="KW-0479">Metal-binding</keyword>
<name>A0A5N5SKE1_9CRUS</name>
<dbReference type="PROSITE" id="PS50172">
    <property type="entry name" value="BRCT"/>
    <property type="match status" value="1"/>
</dbReference>
<evidence type="ECO:0000256" key="9">
    <source>
        <dbReference type="PROSITE-ProRule" id="PRU00175"/>
    </source>
</evidence>
<evidence type="ECO:0000256" key="4">
    <source>
        <dbReference type="ARBA" id="ARBA00022763"/>
    </source>
</evidence>
<dbReference type="SUPFAM" id="SSF53597">
    <property type="entry name" value="Dihydrofolate reductase-like"/>
    <property type="match status" value="1"/>
</dbReference>
<feature type="compositionally biased region" description="Low complexity" evidence="11">
    <location>
        <begin position="535"/>
        <end position="550"/>
    </location>
</feature>
<dbReference type="EMBL" id="SEYY01024365">
    <property type="protein sequence ID" value="KAB7494178.1"/>
    <property type="molecule type" value="Genomic_DNA"/>
</dbReference>
<keyword evidence="8" id="KW-0539">Nucleus</keyword>
<dbReference type="GO" id="GO:0004842">
    <property type="term" value="F:ubiquitin-protein transferase activity"/>
    <property type="evidence" value="ECO:0007669"/>
    <property type="project" value="TreeGrafter"/>
</dbReference>
<accession>A0A5N5SKE1</accession>
<feature type="region of interest" description="Disordered" evidence="11">
    <location>
        <begin position="284"/>
        <end position="321"/>
    </location>
</feature>
<dbReference type="InterPro" id="IPR013083">
    <property type="entry name" value="Znf_RING/FYVE/PHD"/>
</dbReference>
<evidence type="ECO:0000256" key="11">
    <source>
        <dbReference type="SAM" id="MobiDB-lite"/>
    </source>
</evidence>
<feature type="region of interest" description="Disordered" evidence="11">
    <location>
        <begin position="430"/>
        <end position="453"/>
    </location>
</feature>
<evidence type="ECO:0000256" key="3">
    <source>
        <dbReference type="ARBA" id="ARBA00022737"/>
    </source>
</evidence>
<dbReference type="InterPro" id="IPR024072">
    <property type="entry name" value="DHFR-like_dom_sf"/>
</dbReference>
<evidence type="ECO:0000256" key="2">
    <source>
        <dbReference type="ARBA" id="ARBA00022723"/>
    </source>
</evidence>
<dbReference type="GO" id="GO:0045944">
    <property type="term" value="P:positive regulation of transcription by RNA polymerase II"/>
    <property type="evidence" value="ECO:0007669"/>
    <property type="project" value="TreeGrafter"/>
</dbReference>
<evidence type="ECO:0000256" key="10">
    <source>
        <dbReference type="SAM" id="Coils"/>
    </source>
</evidence>
<comment type="subcellular location">
    <subcellularLocation>
        <location evidence="1">Nucleus</location>
    </subcellularLocation>
</comment>
<dbReference type="PROSITE" id="PS00518">
    <property type="entry name" value="ZF_RING_1"/>
    <property type="match status" value="1"/>
</dbReference>
<dbReference type="GO" id="GO:0008270">
    <property type="term" value="F:zinc ion binding"/>
    <property type="evidence" value="ECO:0007669"/>
    <property type="project" value="UniProtKB-KW"/>
</dbReference>
<dbReference type="SMART" id="SM00184">
    <property type="entry name" value="RING"/>
    <property type="match status" value="1"/>
</dbReference>
<dbReference type="OrthoDB" id="4664297at2759"/>
<dbReference type="Proteomes" id="UP000326759">
    <property type="component" value="Unassembled WGS sequence"/>
</dbReference>
<evidence type="ECO:0000256" key="8">
    <source>
        <dbReference type="ARBA" id="ARBA00023242"/>
    </source>
</evidence>
<feature type="region of interest" description="Disordered" evidence="11">
    <location>
        <begin position="101"/>
        <end position="121"/>
    </location>
</feature>
<proteinExistence type="predicted"/>
<feature type="domain" description="RING-type" evidence="12">
    <location>
        <begin position="21"/>
        <end position="61"/>
    </location>
</feature>
<dbReference type="InterPro" id="IPR017907">
    <property type="entry name" value="Znf_RING_CS"/>
</dbReference>
<keyword evidence="10" id="KW-0175">Coiled coil</keyword>
<dbReference type="InterPro" id="IPR001357">
    <property type="entry name" value="BRCT_dom"/>
</dbReference>
<dbReference type="Gene3D" id="3.30.40.10">
    <property type="entry name" value="Zinc/RING finger domain, C3HC4 (zinc finger)"/>
    <property type="match status" value="1"/>
</dbReference>
<evidence type="ECO:0000256" key="1">
    <source>
        <dbReference type="ARBA" id="ARBA00004123"/>
    </source>
</evidence>
<feature type="compositionally biased region" description="Basic and acidic residues" evidence="11">
    <location>
        <begin position="149"/>
        <end position="168"/>
    </location>
</feature>
<feature type="region of interest" description="Disordered" evidence="11">
    <location>
        <begin position="947"/>
        <end position="977"/>
    </location>
</feature>
<feature type="coiled-coil region" evidence="10">
    <location>
        <begin position="1292"/>
        <end position="1326"/>
    </location>
</feature>
<feature type="region of interest" description="Disordered" evidence="11">
    <location>
        <begin position="528"/>
        <end position="550"/>
    </location>
</feature>
<feature type="domain" description="BRCT" evidence="13">
    <location>
        <begin position="1371"/>
        <end position="1440"/>
    </location>
</feature>
<dbReference type="PROSITE" id="PS50089">
    <property type="entry name" value="ZF_RING_2"/>
    <property type="match status" value="1"/>
</dbReference>
<comment type="caution">
    <text evidence="14">The sequence shown here is derived from an EMBL/GenBank/DDBJ whole genome shotgun (WGS) entry which is preliminary data.</text>
</comment>
<dbReference type="Pfam" id="PF13445">
    <property type="entry name" value="zf-RING_UBOX"/>
    <property type="match status" value="1"/>
</dbReference>
<evidence type="ECO:0000259" key="12">
    <source>
        <dbReference type="PROSITE" id="PS50089"/>
    </source>
</evidence>
<dbReference type="InterPro" id="IPR027370">
    <property type="entry name" value="Znf-RING_euk"/>
</dbReference>
<dbReference type="GO" id="GO:0000724">
    <property type="term" value="P:double-strand break repair via homologous recombination"/>
    <property type="evidence" value="ECO:0007669"/>
    <property type="project" value="TreeGrafter"/>
</dbReference>
<keyword evidence="15" id="KW-1185">Reference proteome</keyword>
<dbReference type="GO" id="GO:0031436">
    <property type="term" value="C:BRCA1-BARD1 complex"/>
    <property type="evidence" value="ECO:0007669"/>
    <property type="project" value="TreeGrafter"/>
</dbReference>
<dbReference type="Gene3D" id="3.40.430.10">
    <property type="entry name" value="Dihydrofolate Reductase, subunit A"/>
    <property type="match status" value="1"/>
</dbReference>
<protein>
    <submittedName>
        <fullName evidence="14">Breast cancer type 1 susceptibility-like protein</fullName>
    </submittedName>
</protein>
<evidence type="ECO:0000256" key="6">
    <source>
        <dbReference type="ARBA" id="ARBA00022833"/>
    </source>
</evidence>
<evidence type="ECO:0000256" key="5">
    <source>
        <dbReference type="ARBA" id="ARBA00022771"/>
    </source>
</evidence>
<keyword evidence="4" id="KW-0227">DNA damage</keyword>
<sequence length="1506" mass="170420">MFEENCSIDSVLHRMQSTLACRICLDLLSNPLTTKCGHTFCKECLDRLHISGKASYPCPLCMTPITRRSLNQNAKISTLVSAVRNVISSIKQDCGVQEVSKNVGNPSETTYEEEELEEAPIRRTTRKNKPISFYMDESFAHSKKRINKKIKDKEDTGENTKSGYEENKTTVISSKESSDKVNGHLEEFLIPAFPNKPVQSKVEQWLSKNQVIKCGEENSDNFEDLQPTQIFAINDVTSKSDVVSKENPNSTNAIEGNDIWTSQCSTVIFNYNEEFLTSNVKPGTSKKFEEERTKEETNSTVSEKENEKDSSDVKQAEKRRGSKRILFEPNKMDNAKKTNIKKNNITLQESNIHNKDVEAESMNAKLLPIVNKPSNKNELSLRNTEDAASKTIVNCISNEAIVQAEHKQQPNSKGHNIRFVSNLKVSSVDQLKPSKLSRGKNRKSPGWSRVEGARRDLRSKQMSLNITGGEQKLLPSSASKLESSNLNINSSQESVIIIDDQTQTEKSGKHLGLVAQKSKKLSNMHRNNFSKGKTSNNSCSKNANSSNLEPKISPKLKELELKLTRLEKEEKDQICESIKTHDIFFDKEIVDLNVDTNNILSFKQHSGNITLVVEENKILDSNAAEETDKSQNGMGINKGKIQNIDNSFIGHENKEPPQTNFNKGELSQRNCDRNNITEVRIVEVNQNVKNLSNSLTSNICIGDIDANSKTDDNGERIDSKTNEEIKEYSKESPEIKIDNPKNLVNQQETNEIQNLDEPPKASVSFIQKGNFDTKRDIPNSSCHHSIPCELFHVLAKYSKYLISESEVSSCNYAQRCQKNESIKQREGGLTSASESTVIAESCIDTYEQNVAIILPDKVPGTRFKYVENINCKTKNSNSLPNQSTEDYNLDSKAVESDSLNHTTESIKQSKMFELPSKISDDKYSNDLKSVEVRSKCSAKEVSPKECEKISENQMGNSFSRTETRSHTKSSSMRYDESQIEKDLFSENEEEMNESLSLLSTQKPLKSLSADSPIAFKRNRRIKRIESPNSSSDDELNELIKPQKKRTRIFSCTSSTSVKPNLENSPKIDSEEMRDFERYDENVWHYFKDKIEKDKNCVDKEKDKTVTIENNKETSTDVHHIDDTSDDDVIPCTDEVLKNIEADLPAREKEKQVLMSENPTLKKLTQTVELLSQDSVTGTTTSDLNSSVRELFDKCNTSLHNAYKILNKSQLSQDIGKDKPITCEDVKVNFQINEGMSILFITFYLADTELIEKGEEMEEEKTENESHFSMLSTDSPVLMYPAKEENGGSMYLFLRFKSEVEALKNRIKILEEEMKQKSAQLNNGNKNSSKTNTEACANSVNEIDQINALKTSDEPGRDSDEDSEELFTTFPDLIKKCGGSVVKSFCEENPGPKVFIVDAEDTTFNKNEITDYKPVRVMVGHDWVIECIGNYAHVALSNYLAAFESEWIHRIYLTKILKDFECDTFLPQIEYDSYKLIDDPTVPNGVQEEGDVKYRYEVYEKITNASQ</sequence>
<dbReference type="InterPro" id="IPR031099">
    <property type="entry name" value="BRCA1-associated"/>
</dbReference>
<evidence type="ECO:0000313" key="14">
    <source>
        <dbReference type="EMBL" id="KAB7494178.1"/>
    </source>
</evidence>
<evidence type="ECO:0000256" key="7">
    <source>
        <dbReference type="ARBA" id="ARBA00023204"/>
    </source>
</evidence>
<keyword evidence="5 9" id="KW-0863">Zinc-finger</keyword>
<keyword evidence="7" id="KW-0234">DNA repair</keyword>
<dbReference type="InterPro" id="IPR001841">
    <property type="entry name" value="Znf_RING"/>
</dbReference>
<reference evidence="14 15" key="1">
    <citation type="journal article" date="2019" name="PLoS Biol.">
        <title>Sex chromosomes control vertical transmission of feminizing Wolbachia symbionts in an isopod.</title>
        <authorList>
            <person name="Becking T."/>
            <person name="Chebbi M.A."/>
            <person name="Giraud I."/>
            <person name="Moumen B."/>
            <person name="Laverre T."/>
            <person name="Caubet Y."/>
            <person name="Peccoud J."/>
            <person name="Gilbert C."/>
            <person name="Cordaux R."/>
        </authorList>
    </citation>
    <scope>NUCLEOTIDE SEQUENCE [LARGE SCALE GENOMIC DNA]</scope>
    <source>
        <strain evidence="14">ANa2</strain>
        <tissue evidence="14">Whole body excluding digestive tract and cuticle</tissue>
    </source>
</reference>
<feature type="compositionally biased region" description="Polar residues" evidence="11">
    <location>
        <begin position="951"/>
        <end position="960"/>
    </location>
</feature>
<keyword evidence="3" id="KW-0677">Repeat</keyword>
<dbReference type="Gene3D" id="3.40.50.10190">
    <property type="entry name" value="BRCT domain"/>
    <property type="match status" value="1"/>
</dbReference>
<gene>
    <name evidence="14" type="primary">Brca1</name>
    <name evidence="14" type="ORF">Anas_09063</name>
</gene>
<evidence type="ECO:0000313" key="15">
    <source>
        <dbReference type="Proteomes" id="UP000326759"/>
    </source>
</evidence>
<dbReference type="SUPFAM" id="SSF57850">
    <property type="entry name" value="RING/U-box"/>
    <property type="match status" value="1"/>
</dbReference>
<dbReference type="InterPro" id="IPR036420">
    <property type="entry name" value="BRCT_dom_sf"/>
</dbReference>
<evidence type="ECO:0000259" key="13">
    <source>
        <dbReference type="PROSITE" id="PS50172"/>
    </source>
</evidence>
<dbReference type="PANTHER" id="PTHR13763:SF0">
    <property type="entry name" value="BREAST CANCER TYPE 1 SUSCEPTIBILITY PROTEIN"/>
    <property type="match status" value="1"/>
</dbReference>
<feature type="compositionally biased region" description="Basic and acidic residues" evidence="11">
    <location>
        <begin position="286"/>
        <end position="319"/>
    </location>
</feature>
<keyword evidence="6" id="KW-0862">Zinc</keyword>
<organism evidence="14 15">
    <name type="scientific">Armadillidium nasatum</name>
    <dbReference type="NCBI Taxonomy" id="96803"/>
    <lineage>
        <taxon>Eukaryota</taxon>
        <taxon>Metazoa</taxon>
        <taxon>Ecdysozoa</taxon>
        <taxon>Arthropoda</taxon>
        <taxon>Crustacea</taxon>
        <taxon>Multicrustacea</taxon>
        <taxon>Malacostraca</taxon>
        <taxon>Eumalacostraca</taxon>
        <taxon>Peracarida</taxon>
        <taxon>Isopoda</taxon>
        <taxon>Oniscidea</taxon>
        <taxon>Crinocheta</taxon>
        <taxon>Armadillidiidae</taxon>
        <taxon>Armadillidium</taxon>
    </lineage>
</organism>
<dbReference type="PANTHER" id="PTHR13763">
    <property type="entry name" value="BREAST CANCER TYPE 1 SUSCEPTIBILITY PROTEIN BRCA1"/>
    <property type="match status" value="1"/>
</dbReference>